<dbReference type="PROSITE" id="PS50943">
    <property type="entry name" value="HTH_CROC1"/>
    <property type="match status" value="1"/>
</dbReference>
<accession>A0A1V2DPJ5</accession>
<protein>
    <submittedName>
        <fullName evidence="3">Addiction module antidote protein, HigA family</fullName>
    </submittedName>
</protein>
<sequence length="167" mass="18845">MRRVDYSIRERIRDLKDEFLTQCPVKEPSGVIVHPGHILDRFMSRMSTSIADLSRHTGMSRATIHRIVREKGRITRDIAIRLEVCFGLPASFFLVQQAHWDCQEGKKDSYSDVKPMADSVISQYALGLILADLKGDEFVSPLFDDTANEDDWDDTDPATEVGGLMSG</sequence>
<comment type="caution">
    <text evidence="3">The sequence shown here is derived from an EMBL/GenBank/DDBJ whole genome shotgun (WGS) entry which is preliminary data.</text>
</comment>
<dbReference type="InterPro" id="IPR010982">
    <property type="entry name" value="Lambda_DNA-bd_dom_sf"/>
</dbReference>
<feature type="domain" description="HTH cro/C1-type" evidence="2">
    <location>
        <begin position="49"/>
        <end position="93"/>
    </location>
</feature>
<dbReference type="Proteomes" id="UP000189339">
    <property type="component" value="Unassembled WGS sequence"/>
</dbReference>
<dbReference type="InterPro" id="IPR013430">
    <property type="entry name" value="Toxin_antidote_HigA"/>
</dbReference>
<dbReference type="OrthoDB" id="6372261at2"/>
<dbReference type="GO" id="GO:0003677">
    <property type="term" value="F:DNA binding"/>
    <property type="evidence" value="ECO:0007669"/>
    <property type="project" value="UniProtKB-KW"/>
</dbReference>
<dbReference type="SUPFAM" id="SSF47413">
    <property type="entry name" value="lambda repressor-like DNA-binding domains"/>
    <property type="match status" value="1"/>
</dbReference>
<dbReference type="InterPro" id="IPR001387">
    <property type="entry name" value="Cro/C1-type_HTH"/>
</dbReference>
<evidence type="ECO:0000313" key="3">
    <source>
        <dbReference type="EMBL" id="ONF42554.1"/>
    </source>
</evidence>
<evidence type="ECO:0000256" key="1">
    <source>
        <dbReference type="ARBA" id="ARBA00023125"/>
    </source>
</evidence>
<name>A0A1V2DPJ5_9GAMM</name>
<dbReference type="SMART" id="SM00530">
    <property type="entry name" value="HTH_XRE"/>
    <property type="match status" value="1"/>
</dbReference>
<keyword evidence="1" id="KW-0238">DNA-binding</keyword>
<dbReference type="EMBL" id="MSCW01000009">
    <property type="protein sequence ID" value="ONF42554.1"/>
    <property type="molecule type" value="Genomic_DNA"/>
</dbReference>
<evidence type="ECO:0000259" key="2">
    <source>
        <dbReference type="PROSITE" id="PS50943"/>
    </source>
</evidence>
<dbReference type="Gene3D" id="1.10.260.40">
    <property type="entry name" value="lambda repressor-like DNA-binding domains"/>
    <property type="match status" value="1"/>
</dbReference>
<dbReference type="RefSeq" id="WP_076725499.1">
    <property type="nucleotide sequence ID" value="NZ_MSCW01000009.1"/>
</dbReference>
<dbReference type="NCBIfam" id="TIGR02607">
    <property type="entry name" value="antidote_HigA"/>
    <property type="match status" value="1"/>
</dbReference>
<dbReference type="PANTHER" id="PTHR36924:SF1">
    <property type="entry name" value="ANTITOXIN HIGA-1"/>
    <property type="match status" value="1"/>
</dbReference>
<keyword evidence="4" id="KW-1185">Reference proteome</keyword>
<reference evidence="3 4" key="1">
    <citation type="submission" date="2016-12" db="EMBL/GenBank/DDBJ databases">
        <title>Marinobacter lutaoensis whole genome sequencing.</title>
        <authorList>
            <person name="Verma A."/>
            <person name="Krishnamurthi S."/>
        </authorList>
    </citation>
    <scope>NUCLEOTIDE SEQUENCE [LARGE SCALE GENOMIC DNA]</scope>
    <source>
        <strain evidence="3 4">T5054</strain>
    </source>
</reference>
<proteinExistence type="predicted"/>
<dbReference type="AlphaFoldDB" id="A0A1V2DPJ5"/>
<organism evidence="3 4">
    <name type="scientific">Marinobacter lutaoensis</name>
    <dbReference type="NCBI Taxonomy" id="135739"/>
    <lineage>
        <taxon>Bacteria</taxon>
        <taxon>Pseudomonadati</taxon>
        <taxon>Pseudomonadota</taxon>
        <taxon>Gammaproteobacteria</taxon>
        <taxon>Pseudomonadales</taxon>
        <taxon>Marinobacteraceae</taxon>
        <taxon>Marinobacter</taxon>
    </lineage>
</organism>
<evidence type="ECO:0000313" key="4">
    <source>
        <dbReference type="Proteomes" id="UP000189339"/>
    </source>
</evidence>
<dbReference type="PANTHER" id="PTHR36924">
    <property type="entry name" value="ANTITOXIN HIGA-1"/>
    <property type="match status" value="1"/>
</dbReference>
<dbReference type="GO" id="GO:0006355">
    <property type="term" value="P:regulation of DNA-templated transcription"/>
    <property type="evidence" value="ECO:0007669"/>
    <property type="project" value="InterPro"/>
</dbReference>
<gene>
    <name evidence="3" type="ORF">BTO32_15210</name>
</gene>
<dbReference type="Pfam" id="PF13443">
    <property type="entry name" value="HTH_26"/>
    <property type="match status" value="1"/>
</dbReference>